<evidence type="ECO:0000313" key="1">
    <source>
        <dbReference type="EMBL" id="GGB41713.1"/>
    </source>
</evidence>
<keyword evidence="2" id="KW-1185">Reference proteome</keyword>
<comment type="caution">
    <text evidence="1">The sequence shown here is derived from an EMBL/GenBank/DDBJ whole genome shotgun (WGS) entry which is preliminary data.</text>
</comment>
<protein>
    <recommendedName>
        <fullName evidence="3">HK97 gp10 family phage protein</fullName>
    </recommendedName>
</protein>
<proteinExistence type="predicted"/>
<organism evidence="1 2">
    <name type="scientific">Lentibacillus populi</name>
    <dbReference type="NCBI Taxonomy" id="1827502"/>
    <lineage>
        <taxon>Bacteria</taxon>
        <taxon>Bacillati</taxon>
        <taxon>Bacillota</taxon>
        <taxon>Bacilli</taxon>
        <taxon>Bacillales</taxon>
        <taxon>Bacillaceae</taxon>
        <taxon>Lentibacillus</taxon>
    </lineage>
</organism>
<dbReference type="EMBL" id="BMJD01000012">
    <property type="protein sequence ID" value="GGB41713.1"/>
    <property type="molecule type" value="Genomic_DNA"/>
</dbReference>
<evidence type="ECO:0008006" key="3">
    <source>
        <dbReference type="Google" id="ProtNLM"/>
    </source>
</evidence>
<name>A0A9W5TX21_9BACI</name>
<sequence length="141" mass="15912">MAKGDIFEIEWEGLDEFVELLDKMDNKSEEIIIDEMTKFGMLAEEGTKALVHHDEGTLEDSINFDKATKEGSDIVVRGGTNVIYALRRHEEPGRGPGTLAKPAWRGYQPGPKYMENAIKAIEPDYDKMNARALERILEADK</sequence>
<dbReference type="RefSeq" id="WP_188725029.1">
    <property type="nucleotide sequence ID" value="NZ_BMJD01000012.1"/>
</dbReference>
<reference evidence="1" key="1">
    <citation type="journal article" date="2014" name="Int. J. Syst. Evol. Microbiol.">
        <title>Complete genome sequence of Corynebacterium casei LMG S-19264T (=DSM 44701T), isolated from a smear-ripened cheese.</title>
        <authorList>
            <consortium name="US DOE Joint Genome Institute (JGI-PGF)"/>
            <person name="Walter F."/>
            <person name="Albersmeier A."/>
            <person name="Kalinowski J."/>
            <person name="Ruckert C."/>
        </authorList>
    </citation>
    <scope>NUCLEOTIDE SEQUENCE</scope>
    <source>
        <strain evidence="1">CGMCC 1.15454</strain>
    </source>
</reference>
<evidence type="ECO:0000313" key="2">
    <source>
        <dbReference type="Proteomes" id="UP000621492"/>
    </source>
</evidence>
<dbReference type="Proteomes" id="UP000621492">
    <property type="component" value="Unassembled WGS sequence"/>
</dbReference>
<reference evidence="1" key="2">
    <citation type="submission" date="2020-09" db="EMBL/GenBank/DDBJ databases">
        <authorList>
            <person name="Sun Q."/>
            <person name="Zhou Y."/>
        </authorList>
    </citation>
    <scope>NUCLEOTIDE SEQUENCE</scope>
    <source>
        <strain evidence="1">CGMCC 1.15454</strain>
    </source>
</reference>
<accession>A0A9W5TX21</accession>
<dbReference type="AlphaFoldDB" id="A0A9W5TX21"/>
<gene>
    <name evidence="1" type="ORF">GCM10011409_19060</name>
</gene>